<dbReference type="GO" id="GO:0016117">
    <property type="term" value="P:carotenoid biosynthetic process"/>
    <property type="evidence" value="ECO:0007669"/>
    <property type="project" value="UniProtKB-ARBA"/>
</dbReference>
<dbReference type="GO" id="GO:0051996">
    <property type="term" value="F:squalene synthase [NAD(P)H] activity"/>
    <property type="evidence" value="ECO:0007669"/>
    <property type="project" value="InterPro"/>
</dbReference>
<dbReference type="EMBL" id="QEEX01000001">
    <property type="protein sequence ID" value="PWB98508.1"/>
    <property type="molecule type" value="Genomic_DNA"/>
</dbReference>
<dbReference type="AlphaFoldDB" id="A0A2U1T3S0"/>
<evidence type="ECO:0000256" key="2">
    <source>
        <dbReference type="ARBA" id="ARBA00022679"/>
    </source>
</evidence>
<dbReference type="InterPro" id="IPR002060">
    <property type="entry name" value="Squ/phyt_synthse"/>
</dbReference>
<organism evidence="3 4">
    <name type="scientific">Homoserinimonas hongtaonis</name>
    <dbReference type="NCBI Taxonomy" id="2079791"/>
    <lineage>
        <taxon>Bacteria</taxon>
        <taxon>Bacillati</taxon>
        <taxon>Actinomycetota</taxon>
        <taxon>Actinomycetes</taxon>
        <taxon>Micrococcales</taxon>
        <taxon>Microbacteriaceae</taxon>
        <taxon>Homoserinimonas</taxon>
    </lineage>
</organism>
<dbReference type="CDD" id="cd00683">
    <property type="entry name" value="Trans_IPPS_HH"/>
    <property type="match status" value="1"/>
</dbReference>
<dbReference type="InterPro" id="IPR033904">
    <property type="entry name" value="Trans_IPPS_HH"/>
</dbReference>
<evidence type="ECO:0000256" key="1">
    <source>
        <dbReference type="ARBA" id="ARBA00004684"/>
    </source>
</evidence>
<dbReference type="SFLD" id="SFLDG01212">
    <property type="entry name" value="Phytoene_synthase_like"/>
    <property type="match status" value="1"/>
</dbReference>
<dbReference type="GO" id="GO:0004311">
    <property type="term" value="F:geranylgeranyl diphosphate synthase activity"/>
    <property type="evidence" value="ECO:0007669"/>
    <property type="project" value="InterPro"/>
</dbReference>
<sequence>MPQQVGHNGVVETNGSSTRFDLYTRVCEQAAAVVIQQYSTSFGAATRLLPVAVRRHISNIYALVRVADEVVDGASADAGLTPALAGRALDDLEAQTEEAIGSGYSTNPIVHAFATTAREVGFGADLTRPFFASMRADLTEVVHDPDSFSAYVYGSAEVIGLMCLEAFLVGHDRSEQQLVELTAGARALGAAFQKINFLRDLGDDYEALGRSYFPAVSVEGFTEADKSAILDDIDSDLRVSLASLPLLPPQSRRAVCLAQSLFTELARRLRSTPASEIVQVRVSVPTAVKARLVAQAMAGRMPRA</sequence>
<evidence type="ECO:0000313" key="3">
    <source>
        <dbReference type="EMBL" id="PWB98508.1"/>
    </source>
</evidence>
<dbReference type="SFLD" id="SFLDG01018">
    <property type="entry name" value="Squalene/Phytoene_Synthase_Lik"/>
    <property type="match status" value="1"/>
</dbReference>
<gene>
    <name evidence="3" type="ORF">DF220_07750</name>
</gene>
<accession>A0A2U1T3S0</accession>
<name>A0A2U1T3S0_9MICO</name>
<dbReference type="InterPro" id="IPR044843">
    <property type="entry name" value="Trans_IPPS_bact-type"/>
</dbReference>
<dbReference type="UniPathway" id="UPA00799"/>
<dbReference type="Proteomes" id="UP000244978">
    <property type="component" value="Unassembled WGS sequence"/>
</dbReference>
<dbReference type="Gene3D" id="1.10.600.10">
    <property type="entry name" value="Farnesyl Diphosphate Synthase"/>
    <property type="match status" value="1"/>
</dbReference>
<dbReference type="SUPFAM" id="SSF48576">
    <property type="entry name" value="Terpenoid synthases"/>
    <property type="match status" value="1"/>
</dbReference>
<reference evidence="4" key="1">
    <citation type="submission" date="2018-04" db="EMBL/GenBank/DDBJ databases">
        <authorList>
            <person name="Liu S."/>
            <person name="Wang Z."/>
            <person name="Li J."/>
        </authorList>
    </citation>
    <scope>NUCLEOTIDE SEQUENCE [LARGE SCALE GENOMIC DNA]</scope>
    <source>
        <strain evidence="4">S1194</strain>
    </source>
</reference>
<keyword evidence="4" id="KW-1185">Reference proteome</keyword>
<dbReference type="InterPro" id="IPR008949">
    <property type="entry name" value="Isoprenoid_synthase_dom_sf"/>
</dbReference>
<proteinExistence type="predicted"/>
<comment type="pathway">
    <text evidence="1">Carotenoid biosynthesis; phytoene biosynthesis.</text>
</comment>
<dbReference type="Pfam" id="PF00494">
    <property type="entry name" value="SQS_PSY"/>
    <property type="match status" value="1"/>
</dbReference>
<dbReference type="PANTHER" id="PTHR31480">
    <property type="entry name" value="BIFUNCTIONAL LYCOPENE CYCLASE/PHYTOENE SYNTHASE"/>
    <property type="match status" value="1"/>
</dbReference>
<comment type="caution">
    <text evidence="3">The sequence shown here is derived from an EMBL/GenBank/DDBJ whole genome shotgun (WGS) entry which is preliminary data.</text>
</comment>
<dbReference type="InterPro" id="IPR019845">
    <property type="entry name" value="Squalene/phytoene_synthase_CS"/>
</dbReference>
<protein>
    <submittedName>
        <fullName evidence="3">Phytoene synthase</fullName>
    </submittedName>
</protein>
<evidence type="ECO:0000313" key="4">
    <source>
        <dbReference type="Proteomes" id="UP000244978"/>
    </source>
</evidence>
<keyword evidence="2" id="KW-0808">Transferase</keyword>
<dbReference type="SFLD" id="SFLDS00005">
    <property type="entry name" value="Isoprenoid_Synthase_Type_I"/>
    <property type="match status" value="1"/>
</dbReference>
<dbReference type="PROSITE" id="PS01045">
    <property type="entry name" value="SQUALEN_PHYTOEN_SYN_2"/>
    <property type="match status" value="1"/>
</dbReference>